<dbReference type="AlphaFoldDB" id="A0A9P5Y9X6"/>
<feature type="binding site" evidence="7">
    <location>
        <position position="47"/>
    </location>
    <ligand>
        <name>Zn(2+)</name>
        <dbReference type="ChEBI" id="CHEBI:29105"/>
    </ligand>
</feature>
<evidence type="ECO:0000256" key="2">
    <source>
        <dbReference type="ARBA" id="ARBA00012925"/>
    </source>
</evidence>
<dbReference type="EMBL" id="MU150243">
    <property type="protein sequence ID" value="KAF9466068.1"/>
    <property type="molecule type" value="Genomic_DNA"/>
</dbReference>
<dbReference type="Proteomes" id="UP000807353">
    <property type="component" value="Unassembled WGS sequence"/>
</dbReference>
<sequence length="253" mass="27941">MSQPRLTLQDLYDGNQRFMHGNEPSNIDRHVRIDKQEPPFLLFNCADSRLPGSLVFSVPLGNIFSSANIANQFNEQDLNTKSVLSFAVDNLKVDHIIVMGHYGCGGVAAAIASPPKGDISAAGITIHEYIAPIRRIYQTTERPEIASYREAKAPIPVEDPANEDHDYRFIAYSRDPALYSTARALVEENVRAQVARIATSELMTEKFNSPDLSATGVFIHGFVYELETGQVYDLGVSVGRPGIVPHMPFPRAP</sequence>
<dbReference type="SMART" id="SM00947">
    <property type="entry name" value="Pro_CA"/>
    <property type="match status" value="1"/>
</dbReference>
<evidence type="ECO:0000313" key="9">
    <source>
        <dbReference type="EMBL" id="KAF9466068.1"/>
    </source>
</evidence>
<dbReference type="Pfam" id="PF00484">
    <property type="entry name" value="Pro_CA"/>
    <property type="match status" value="1"/>
</dbReference>
<evidence type="ECO:0000256" key="7">
    <source>
        <dbReference type="PIRSR" id="PIRSR601765-1"/>
    </source>
</evidence>
<dbReference type="Gene3D" id="3.40.1050.10">
    <property type="entry name" value="Carbonic anhydrase"/>
    <property type="match status" value="1"/>
</dbReference>
<accession>A0A9P5Y9X6</accession>
<dbReference type="InterPro" id="IPR001765">
    <property type="entry name" value="Carbonic_anhydrase"/>
</dbReference>
<dbReference type="GO" id="GO:0034599">
    <property type="term" value="P:cellular response to oxidative stress"/>
    <property type="evidence" value="ECO:0007669"/>
    <property type="project" value="TreeGrafter"/>
</dbReference>
<keyword evidence="10" id="KW-1185">Reference proteome</keyword>
<dbReference type="InterPro" id="IPR036874">
    <property type="entry name" value="Carbonic_anhydrase_sf"/>
</dbReference>
<comment type="cofactor">
    <cofactor evidence="7">
        <name>Zn(2+)</name>
        <dbReference type="ChEBI" id="CHEBI:29105"/>
    </cofactor>
    <text evidence="7">Binds 1 zinc ion per subunit.</text>
</comment>
<evidence type="ECO:0000256" key="3">
    <source>
        <dbReference type="ARBA" id="ARBA00022723"/>
    </source>
</evidence>
<keyword evidence="5 8" id="KW-0456">Lyase</keyword>
<evidence type="ECO:0000256" key="8">
    <source>
        <dbReference type="RuleBase" id="RU003956"/>
    </source>
</evidence>
<name>A0A9P5Y9X6_9AGAR</name>
<evidence type="ECO:0000256" key="5">
    <source>
        <dbReference type="ARBA" id="ARBA00023239"/>
    </source>
</evidence>
<comment type="caution">
    <text evidence="9">The sequence shown here is derived from an EMBL/GenBank/DDBJ whole genome shotgun (WGS) entry which is preliminary data.</text>
</comment>
<evidence type="ECO:0000313" key="10">
    <source>
        <dbReference type="Proteomes" id="UP000807353"/>
    </source>
</evidence>
<feature type="binding site" evidence="7">
    <location>
        <position position="101"/>
    </location>
    <ligand>
        <name>Zn(2+)</name>
        <dbReference type="ChEBI" id="CHEBI:29105"/>
    </ligand>
</feature>
<evidence type="ECO:0000256" key="1">
    <source>
        <dbReference type="ARBA" id="ARBA00006217"/>
    </source>
</evidence>
<dbReference type="GO" id="GO:0071244">
    <property type="term" value="P:cellular response to carbon dioxide"/>
    <property type="evidence" value="ECO:0007669"/>
    <property type="project" value="TreeGrafter"/>
</dbReference>
<evidence type="ECO:0000256" key="6">
    <source>
        <dbReference type="ARBA" id="ARBA00048348"/>
    </source>
</evidence>
<dbReference type="GO" id="GO:0008270">
    <property type="term" value="F:zinc ion binding"/>
    <property type="evidence" value="ECO:0007669"/>
    <property type="project" value="UniProtKB-UniRule"/>
</dbReference>
<feature type="binding site" evidence="7">
    <location>
        <position position="104"/>
    </location>
    <ligand>
        <name>Zn(2+)</name>
        <dbReference type="ChEBI" id="CHEBI:29105"/>
    </ligand>
</feature>
<dbReference type="EC" id="4.2.1.1" evidence="2 8"/>
<evidence type="ECO:0000256" key="4">
    <source>
        <dbReference type="ARBA" id="ARBA00022833"/>
    </source>
</evidence>
<reference evidence="9" key="1">
    <citation type="submission" date="2020-11" db="EMBL/GenBank/DDBJ databases">
        <authorList>
            <consortium name="DOE Joint Genome Institute"/>
            <person name="Ahrendt S."/>
            <person name="Riley R."/>
            <person name="Andreopoulos W."/>
            <person name="Labutti K."/>
            <person name="Pangilinan J."/>
            <person name="Ruiz-Duenas F.J."/>
            <person name="Barrasa J.M."/>
            <person name="Sanchez-Garcia M."/>
            <person name="Camarero S."/>
            <person name="Miyauchi S."/>
            <person name="Serrano A."/>
            <person name="Linde D."/>
            <person name="Babiker R."/>
            <person name="Drula E."/>
            <person name="Ayuso-Fernandez I."/>
            <person name="Pacheco R."/>
            <person name="Padilla G."/>
            <person name="Ferreira P."/>
            <person name="Barriuso J."/>
            <person name="Kellner H."/>
            <person name="Castanera R."/>
            <person name="Alfaro M."/>
            <person name="Ramirez L."/>
            <person name="Pisabarro A.G."/>
            <person name="Kuo A."/>
            <person name="Tritt A."/>
            <person name="Lipzen A."/>
            <person name="He G."/>
            <person name="Yan M."/>
            <person name="Ng V."/>
            <person name="Cullen D."/>
            <person name="Martin F."/>
            <person name="Rosso M.-N."/>
            <person name="Henrissat B."/>
            <person name="Hibbett D."/>
            <person name="Martinez A.T."/>
            <person name="Grigoriev I.V."/>
        </authorList>
    </citation>
    <scope>NUCLEOTIDE SEQUENCE</scope>
    <source>
        <strain evidence="9">CBS 247.69</strain>
    </source>
</reference>
<comment type="catalytic activity">
    <reaction evidence="6 8">
        <text>hydrogencarbonate + H(+) = CO2 + H2O</text>
        <dbReference type="Rhea" id="RHEA:10748"/>
        <dbReference type="ChEBI" id="CHEBI:15377"/>
        <dbReference type="ChEBI" id="CHEBI:15378"/>
        <dbReference type="ChEBI" id="CHEBI:16526"/>
        <dbReference type="ChEBI" id="CHEBI:17544"/>
        <dbReference type="EC" id="4.2.1.1"/>
    </reaction>
</comment>
<comment type="function">
    <text evidence="8">Reversible hydration of carbon dioxide.</text>
</comment>
<dbReference type="PANTHER" id="PTHR11002">
    <property type="entry name" value="CARBONIC ANHYDRASE"/>
    <property type="match status" value="1"/>
</dbReference>
<keyword evidence="3 7" id="KW-0479">Metal-binding</keyword>
<dbReference type="SUPFAM" id="SSF53056">
    <property type="entry name" value="beta-carbonic anhydrase, cab"/>
    <property type="match status" value="1"/>
</dbReference>
<dbReference type="GO" id="GO:0004089">
    <property type="term" value="F:carbonate dehydratase activity"/>
    <property type="evidence" value="ECO:0007669"/>
    <property type="project" value="UniProtKB-UniRule"/>
</dbReference>
<organism evidence="9 10">
    <name type="scientific">Collybia nuda</name>
    <dbReference type="NCBI Taxonomy" id="64659"/>
    <lineage>
        <taxon>Eukaryota</taxon>
        <taxon>Fungi</taxon>
        <taxon>Dikarya</taxon>
        <taxon>Basidiomycota</taxon>
        <taxon>Agaricomycotina</taxon>
        <taxon>Agaricomycetes</taxon>
        <taxon>Agaricomycetidae</taxon>
        <taxon>Agaricales</taxon>
        <taxon>Tricholomatineae</taxon>
        <taxon>Clitocybaceae</taxon>
        <taxon>Collybia</taxon>
    </lineage>
</organism>
<proteinExistence type="inferred from homology"/>
<comment type="similarity">
    <text evidence="1 8">Belongs to the beta-class carbonic anhydrase family.</text>
</comment>
<dbReference type="PANTHER" id="PTHR11002:SF76">
    <property type="entry name" value="CARBONIC ANHYDRASE"/>
    <property type="match status" value="1"/>
</dbReference>
<protein>
    <recommendedName>
        <fullName evidence="2 8">Carbonic anhydrase</fullName>
        <ecNumber evidence="2 8">4.2.1.1</ecNumber>
    </recommendedName>
    <alternativeName>
        <fullName evidence="8">Carbonate dehydratase</fullName>
    </alternativeName>
</protein>
<dbReference type="OrthoDB" id="10248475at2759"/>
<feature type="binding site" evidence="7">
    <location>
        <position position="45"/>
    </location>
    <ligand>
        <name>Zn(2+)</name>
        <dbReference type="ChEBI" id="CHEBI:29105"/>
    </ligand>
</feature>
<gene>
    <name evidence="9" type="ORF">BDZ94DRAFT_1252017</name>
</gene>
<keyword evidence="4 7" id="KW-0862">Zinc</keyword>